<evidence type="ECO:0000256" key="1">
    <source>
        <dbReference type="ARBA" id="ARBA00007121"/>
    </source>
</evidence>
<evidence type="ECO:0000313" key="4">
    <source>
        <dbReference type="Proteomes" id="UP000886744"/>
    </source>
</evidence>
<name>A0A9D1E2H6_9BACT</name>
<comment type="caution">
    <text evidence="3">The sequence shown here is derived from an EMBL/GenBank/DDBJ whole genome shotgun (WGS) entry which is preliminary data.</text>
</comment>
<dbReference type="EMBL" id="DVHI01000083">
    <property type="protein sequence ID" value="HIR63214.1"/>
    <property type="molecule type" value="Genomic_DNA"/>
</dbReference>
<dbReference type="GO" id="GO:0016491">
    <property type="term" value="F:oxidoreductase activity"/>
    <property type="evidence" value="ECO:0007669"/>
    <property type="project" value="InterPro"/>
</dbReference>
<feature type="domain" description="Flavodoxin-like" evidence="2">
    <location>
        <begin position="250"/>
        <end position="389"/>
    </location>
</feature>
<dbReference type="GO" id="GO:0010181">
    <property type="term" value="F:FMN binding"/>
    <property type="evidence" value="ECO:0007669"/>
    <property type="project" value="InterPro"/>
</dbReference>
<accession>A0A9D1E2H6</accession>
<reference evidence="3" key="2">
    <citation type="journal article" date="2021" name="PeerJ">
        <title>Extensive microbial diversity within the chicken gut microbiome revealed by metagenomics and culture.</title>
        <authorList>
            <person name="Gilroy R."/>
            <person name="Ravi A."/>
            <person name="Getino M."/>
            <person name="Pursley I."/>
            <person name="Horton D.L."/>
            <person name="Alikhan N.F."/>
            <person name="Baker D."/>
            <person name="Gharbi K."/>
            <person name="Hall N."/>
            <person name="Watson M."/>
            <person name="Adriaenssens E.M."/>
            <person name="Foster-Nyarko E."/>
            <person name="Jarju S."/>
            <person name="Secka A."/>
            <person name="Antonio M."/>
            <person name="Oren A."/>
            <person name="Chaudhuri R.R."/>
            <person name="La Ragione R."/>
            <person name="Hildebrand F."/>
            <person name="Pallen M.J."/>
        </authorList>
    </citation>
    <scope>NUCLEOTIDE SEQUENCE</scope>
    <source>
        <strain evidence="3">ChiHjej13B12-12457</strain>
    </source>
</reference>
<dbReference type="InterPro" id="IPR001279">
    <property type="entry name" value="Metallo-B-lactamas"/>
</dbReference>
<dbReference type="InterPro" id="IPR016440">
    <property type="entry name" value="Rubredoxin-O_OxRdtase"/>
</dbReference>
<dbReference type="SUPFAM" id="SSF56281">
    <property type="entry name" value="Metallo-hydrolase/oxidoreductase"/>
    <property type="match status" value="1"/>
</dbReference>
<dbReference type="Proteomes" id="UP000886744">
    <property type="component" value="Unassembled WGS sequence"/>
</dbReference>
<dbReference type="InterPro" id="IPR045761">
    <property type="entry name" value="ODP_dom"/>
</dbReference>
<dbReference type="PROSITE" id="PS50902">
    <property type="entry name" value="FLAVODOXIN_LIKE"/>
    <property type="match status" value="1"/>
</dbReference>
<dbReference type="Pfam" id="PF19583">
    <property type="entry name" value="ODP"/>
    <property type="match status" value="1"/>
</dbReference>
<sequence length="394" mass="44394">MIQISNKVFYIGTNDRKKHLFENNWPLPNGVAYNSYIIADEHPALVDTLEYGSDPDYLSNIDCALGGRDLEYLVVNHMEPDHSSMIGEILRRYPRVKVVANCKTFKILESYYPLPAENVHEIKEGDILELGYHKLTFVMVPWVHWPETMVTYDTVDQILFSCDAFGSFGTLDGGIFDDTANFDFYEEDMLRYYSNIVGKWSGMVQKAFKKLEGVPVKIICPSHGLIWRKDPGKVLALYDKWSRYEAEDGFVIAYASMYGNTEKFADEIARQISALGVRDIRVYDVSKTHVSYLLTAIWKYKGLVLGSCAYNTGMHPMMALLTHEICVSAPQNKILGLFGGSSWNGAGVKALKEFAEKAKMPVTGDPVEFLGRPYASDLEKTAAFAKTLVDAMRG</sequence>
<dbReference type="PANTHER" id="PTHR43717:SF1">
    <property type="entry name" value="ANAEROBIC NITRIC OXIDE REDUCTASE FLAVORUBREDOXIN"/>
    <property type="match status" value="1"/>
</dbReference>
<evidence type="ECO:0000313" key="3">
    <source>
        <dbReference type="EMBL" id="HIR63214.1"/>
    </source>
</evidence>
<dbReference type="Gene3D" id="3.60.15.10">
    <property type="entry name" value="Ribonuclease Z/Hydroxyacylglutathione hydrolase-like"/>
    <property type="match status" value="1"/>
</dbReference>
<dbReference type="PANTHER" id="PTHR43717">
    <property type="entry name" value="ANAEROBIC NITRIC OXIDE REDUCTASE FLAVORUBREDOXIN"/>
    <property type="match status" value="1"/>
</dbReference>
<reference evidence="3" key="1">
    <citation type="submission" date="2020-10" db="EMBL/GenBank/DDBJ databases">
        <authorList>
            <person name="Gilroy R."/>
        </authorList>
    </citation>
    <scope>NUCLEOTIDE SEQUENCE</scope>
    <source>
        <strain evidence="3">ChiHjej13B12-12457</strain>
    </source>
</reference>
<dbReference type="GO" id="GO:0009055">
    <property type="term" value="F:electron transfer activity"/>
    <property type="evidence" value="ECO:0007669"/>
    <property type="project" value="InterPro"/>
</dbReference>
<dbReference type="InterPro" id="IPR008254">
    <property type="entry name" value="Flavodoxin/NO_synth"/>
</dbReference>
<organism evidence="3 4">
    <name type="scientific">Candidatus Coprenecus avistercoris</name>
    <dbReference type="NCBI Taxonomy" id="2840730"/>
    <lineage>
        <taxon>Bacteria</taxon>
        <taxon>Pseudomonadati</taxon>
        <taxon>Bacteroidota</taxon>
        <taxon>Bacteroidia</taxon>
        <taxon>Bacteroidales</taxon>
        <taxon>Rikenellaceae</taxon>
        <taxon>Rikenellaceae incertae sedis</taxon>
        <taxon>Candidatus Coprenecus</taxon>
    </lineage>
</organism>
<protein>
    <submittedName>
        <fullName evidence="3">FprA family A-type flavoprotein</fullName>
    </submittedName>
</protein>
<dbReference type="SUPFAM" id="SSF52218">
    <property type="entry name" value="Flavoproteins"/>
    <property type="match status" value="1"/>
</dbReference>
<proteinExistence type="inferred from homology"/>
<evidence type="ECO:0000259" key="2">
    <source>
        <dbReference type="PROSITE" id="PS50902"/>
    </source>
</evidence>
<dbReference type="GO" id="GO:0046872">
    <property type="term" value="F:metal ion binding"/>
    <property type="evidence" value="ECO:0007669"/>
    <property type="project" value="InterPro"/>
</dbReference>
<dbReference type="Gene3D" id="3.40.50.360">
    <property type="match status" value="1"/>
</dbReference>
<dbReference type="InterPro" id="IPR036866">
    <property type="entry name" value="RibonucZ/Hydroxyglut_hydro"/>
</dbReference>
<dbReference type="Pfam" id="PF00258">
    <property type="entry name" value="Flavodoxin_1"/>
    <property type="match status" value="1"/>
</dbReference>
<comment type="similarity">
    <text evidence="1">In the N-terminal section; belongs to the zinc metallo-hydrolase group 3 family.</text>
</comment>
<gene>
    <name evidence="3" type="ORF">IAC94_06810</name>
</gene>
<dbReference type="PIRSF" id="PIRSF005243">
    <property type="entry name" value="ROO"/>
    <property type="match status" value="1"/>
</dbReference>
<dbReference type="SMART" id="SM00849">
    <property type="entry name" value="Lactamase_B"/>
    <property type="match status" value="1"/>
</dbReference>
<dbReference type="CDD" id="cd07709">
    <property type="entry name" value="flavodiiron_proteins_MBL-fold"/>
    <property type="match status" value="1"/>
</dbReference>
<dbReference type="InterPro" id="IPR029039">
    <property type="entry name" value="Flavoprotein-like_sf"/>
</dbReference>
<dbReference type="AlphaFoldDB" id="A0A9D1E2H6"/>